<name>A0AAU7F8Y2_9NEIS</name>
<dbReference type="SUPFAM" id="SSF54637">
    <property type="entry name" value="Thioesterase/thiol ester dehydrase-isomerase"/>
    <property type="match status" value="1"/>
</dbReference>
<evidence type="ECO:0000313" key="3">
    <source>
        <dbReference type="EMBL" id="XBM00520.1"/>
    </source>
</evidence>
<dbReference type="CDD" id="cd00586">
    <property type="entry name" value="4HBT"/>
    <property type="match status" value="1"/>
</dbReference>
<keyword evidence="2 3" id="KW-0378">Hydrolase</keyword>
<gene>
    <name evidence="3" type="ORF">ABHF33_15910</name>
</gene>
<dbReference type="InterPro" id="IPR050563">
    <property type="entry name" value="4-hydroxybenzoyl-CoA_TE"/>
</dbReference>
<organism evidence="3">
    <name type="scientific">Chitinibacter mangrovi</name>
    <dbReference type="NCBI Taxonomy" id="3153927"/>
    <lineage>
        <taxon>Bacteria</taxon>
        <taxon>Pseudomonadati</taxon>
        <taxon>Pseudomonadota</taxon>
        <taxon>Betaproteobacteria</taxon>
        <taxon>Neisseriales</taxon>
        <taxon>Chitinibacteraceae</taxon>
        <taxon>Chitinibacter</taxon>
    </lineage>
</organism>
<sequence>MARLALTLPDCNLFSTELPVRIRDINYGQHLSNDALMAMLHEARMQWLQSQGFESELRIGDKGLIMADAAIVFGNEAFYGDVLRIRLGAAEISRASFELYYDVSQQTRTIAQAKTTMVAYDYQRQQICSLPPALRTALERQGLEK</sequence>
<comment type="similarity">
    <text evidence="1">Belongs to the 4-hydroxybenzoyl-CoA thioesterase family.</text>
</comment>
<dbReference type="AlphaFoldDB" id="A0AAU7F8Y2"/>
<dbReference type="RefSeq" id="WP_348944867.1">
    <property type="nucleotide sequence ID" value="NZ_CP157355.1"/>
</dbReference>
<accession>A0AAU7F8Y2</accession>
<dbReference type="EMBL" id="CP157355">
    <property type="protein sequence ID" value="XBM00520.1"/>
    <property type="molecule type" value="Genomic_DNA"/>
</dbReference>
<dbReference type="Pfam" id="PF13279">
    <property type="entry name" value="4HBT_2"/>
    <property type="match status" value="1"/>
</dbReference>
<reference evidence="3" key="1">
    <citation type="submission" date="2024-05" db="EMBL/GenBank/DDBJ databases">
        <authorList>
            <person name="Yang L."/>
            <person name="Pan L."/>
        </authorList>
    </citation>
    <scope>NUCLEOTIDE SEQUENCE</scope>
    <source>
        <strain evidence="3">FCG-7</strain>
    </source>
</reference>
<proteinExistence type="inferred from homology"/>
<dbReference type="Gene3D" id="3.10.129.10">
    <property type="entry name" value="Hotdog Thioesterase"/>
    <property type="match status" value="1"/>
</dbReference>
<dbReference type="PANTHER" id="PTHR31793">
    <property type="entry name" value="4-HYDROXYBENZOYL-COA THIOESTERASE FAMILY MEMBER"/>
    <property type="match status" value="1"/>
</dbReference>
<dbReference type="EC" id="3.1.2.-" evidence="3"/>
<dbReference type="InterPro" id="IPR029069">
    <property type="entry name" value="HotDog_dom_sf"/>
</dbReference>
<evidence type="ECO:0000256" key="1">
    <source>
        <dbReference type="ARBA" id="ARBA00005953"/>
    </source>
</evidence>
<dbReference type="PANTHER" id="PTHR31793:SF27">
    <property type="entry name" value="NOVEL THIOESTERASE SUPERFAMILY DOMAIN AND SAPOSIN A-TYPE DOMAIN CONTAINING PROTEIN (0610012H03RIK)"/>
    <property type="match status" value="1"/>
</dbReference>
<protein>
    <submittedName>
        <fullName evidence="3">Thioesterase family protein</fullName>
        <ecNumber evidence="3">3.1.2.-</ecNumber>
    </submittedName>
</protein>
<dbReference type="GO" id="GO:0047617">
    <property type="term" value="F:fatty acyl-CoA hydrolase activity"/>
    <property type="evidence" value="ECO:0007669"/>
    <property type="project" value="TreeGrafter"/>
</dbReference>
<dbReference type="KEGG" id="cmav:ABHF33_15910"/>
<evidence type="ECO:0000256" key="2">
    <source>
        <dbReference type="ARBA" id="ARBA00022801"/>
    </source>
</evidence>